<organism evidence="3 4">
    <name type="scientific">Stentor coeruleus</name>
    <dbReference type="NCBI Taxonomy" id="5963"/>
    <lineage>
        <taxon>Eukaryota</taxon>
        <taxon>Sar</taxon>
        <taxon>Alveolata</taxon>
        <taxon>Ciliophora</taxon>
        <taxon>Postciliodesmatophora</taxon>
        <taxon>Heterotrichea</taxon>
        <taxon>Heterotrichida</taxon>
        <taxon>Stentoridae</taxon>
        <taxon>Stentor</taxon>
    </lineage>
</organism>
<dbReference type="AlphaFoldDB" id="A0A1R2D377"/>
<proteinExistence type="predicted"/>
<evidence type="ECO:0000313" key="3">
    <source>
        <dbReference type="EMBL" id="OMJ95702.1"/>
    </source>
</evidence>
<dbReference type="EMBL" id="MPUH01000008">
    <property type="protein sequence ID" value="OMJ95702.1"/>
    <property type="molecule type" value="Genomic_DNA"/>
</dbReference>
<dbReference type="Proteomes" id="UP000187209">
    <property type="component" value="Unassembled WGS sequence"/>
</dbReference>
<sequence>MQKEDSDISSVSDKSSKQSYKFFTGLVEMLKSRIEDLESTIEINRKMIRDLVVAKFSEVNIETTETSASFSPKILENLIGENIKLEKEVKKSFKDLYDIQGKALLCLQISNELESRLNEYSQESDDKLSECQKKLQDKEKTIDDLKKINKKLSDQLSTNIQSKNVIAVQPREDILEIHGKVEIVKESIQKCARACYIANNYREILSNFSKTAYVGCEKIQALLKNPINRKSLNDKLLIKPLEETPISESDSESESSSSDIEVSEINRNNTVSSNLSKVPKIDFSKIGKKNPNKTVHTIDAYSASHAETSQKSKELKTLYFSLNDKITEYTEILEKISSKNHQLQLGNVKHWREIGQIRENINIKMLMIHKVESKAKDLNLEKINEVPE</sequence>
<keyword evidence="4" id="KW-1185">Reference proteome</keyword>
<keyword evidence="1" id="KW-0175">Coiled coil</keyword>
<evidence type="ECO:0000256" key="2">
    <source>
        <dbReference type="SAM" id="MobiDB-lite"/>
    </source>
</evidence>
<name>A0A1R2D377_9CILI</name>
<feature type="region of interest" description="Disordered" evidence="2">
    <location>
        <begin position="245"/>
        <end position="264"/>
    </location>
</feature>
<evidence type="ECO:0000313" key="4">
    <source>
        <dbReference type="Proteomes" id="UP000187209"/>
    </source>
</evidence>
<reference evidence="3 4" key="1">
    <citation type="submission" date="2016-11" db="EMBL/GenBank/DDBJ databases">
        <title>The macronuclear genome of Stentor coeruleus: a giant cell with tiny introns.</title>
        <authorList>
            <person name="Slabodnick M."/>
            <person name="Ruby J.G."/>
            <person name="Reiff S.B."/>
            <person name="Swart E.C."/>
            <person name="Gosai S."/>
            <person name="Prabakaran S."/>
            <person name="Witkowska E."/>
            <person name="Larue G.E."/>
            <person name="Fisher S."/>
            <person name="Freeman R.M."/>
            <person name="Gunawardena J."/>
            <person name="Chu W."/>
            <person name="Stover N.A."/>
            <person name="Gregory B.D."/>
            <person name="Nowacki M."/>
            <person name="Derisi J."/>
            <person name="Roy S.W."/>
            <person name="Marshall W.F."/>
            <person name="Sood P."/>
        </authorList>
    </citation>
    <scope>NUCLEOTIDE SEQUENCE [LARGE SCALE GENOMIC DNA]</scope>
    <source>
        <strain evidence="3">WM001</strain>
    </source>
</reference>
<comment type="caution">
    <text evidence="3">The sequence shown here is derived from an EMBL/GenBank/DDBJ whole genome shotgun (WGS) entry which is preliminary data.</text>
</comment>
<feature type="coiled-coil region" evidence="1">
    <location>
        <begin position="110"/>
        <end position="155"/>
    </location>
</feature>
<protein>
    <submittedName>
        <fullName evidence="3">Uncharacterized protein</fullName>
    </submittedName>
</protein>
<evidence type="ECO:0000256" key="1">
    <source>
        <dbReference type="SAM" id="Coils"/>
    </source>
</evidence>
<gene>
    <name evidence="3" type="ORF">SteCoe_764</name>
</gene>
<accession>A0A1R2D377</accession>
<feature type="compositionally biased region" description="Low complexity" evidence="2">
    <location>
        <begin position="254"/>
        <end position="264"/>
    </location>
</feature>